<keyword evidence="2" id="KW-1185">Reference proteome</keyword>
<comment type="caution">
    <text evidence="1">The sequence shown here is derived from an EMBL/GenBank/DDBJ whole genome shotgun (WGS) entry which is preliminary data.</text>
</comment>
<gene>
    <name evidence="1" type="ORF">J2W48_000664</name>
</gene>
<dbReference type="RefSeq" id="WP_310278029.1">
    <property type="nucleotide sequence ID" value="NZ_JAVDWQ010000002.1"/>
</dbReference>
<reference evidence="1 2" key="1">
    <citation type="submission" date="2023-07" db="EMBL/GenBank/DDBJ databases">
        <title>Sorghum-associated microbial communities from plants grown in Nebraska, USA.</title>
        <authorList>
            <person name="Schachtman D."/>
        </authorList>
    </citation>
    <scope>NUCLEOTIDE SEQUENCE [LARGE SCALE GENOMIC DNA]</scope>
    <source>
        <strain evidence="1 2">4129</strain>
    </source>
</reference>
<dbReference type="EMBL" id="JAVDWQ010000002">
    <property type="protein sequence ID" value="MDR7208734.1"/>
    <property type="molecule type" value="Genomic_DNA"/>
</dbReference>
<name>A0ABU1Y3D1_9FLAO</name>
<protein>
    <submittedName>
        <fullName evidence="1">UDP-galactopyranose mutase</fullName>
    </submittedName>
</protein>
<evidence type="ECO:0000313" key="1">
    <source>
        <dbReference type="EMBL" id="MDR7208734.1"/>
    </source>
</evidence>
<evidence type="ECO:0000313" key="2">
    <source>
        <dbReference type="Proteomes" id="UP001269081"/>
    </source>
</evidence>
<sequence length="79" mass="9163">MAERYALLGKRVLIIEKRHYIAGNGSLFYRNHKIQTPRKPKIKTTGVKDFIVDEREPYDLQSKFVVSGNYFVDNRTGSS</sequence>
<proteinExistence type="predicted"/>
<organism evidence="1 2">
    <name type="scientific">Flavobacterium piscis</name>
    <dbReference type="NCBI Taxonomy" id="1114874"/>
    <lineage>
        <taxon>Bacteria</taxon>
        <taxon>Pseudomonadati</taxon>
        <taxon>Bacteroidota</taxon>
        <taxon>Flavobacteriia</taxon>
        <taxon>Flavobacteriales</taxon>
        <taxon>Flavobacteriaceae</taxon>
        <taxon>Flavobacterium</taxon>
    </lineage>
</organism>
<accession>A0ABU1Y3D1</accession>
<dbReference type="Proteomes" id="UP001269081">
    <property type="component" value="Unassembled WGS sequence"/>
</dbReference>